<feature type="binding site" evidence="4">
    <location>
        <begin position="218"/>
        <end position="220"/>
    </location>
    <ligand>
        <name>NAD(+)</name>
        <dbReference type="ChEBI" id="CHEBI:57540"/>
    </ligand>
</feature>
<dbReference type="PROSITE" id="PS00738">
    <property type="entry name" value="ADOHCYASE_1"/>
    <property type="match status" value="1"/>
</dbReference>
<dbReference type="EMBL" id="CP109441">
    <property type="protein sequence ID" value="WUV48612.1"/>
    <property type="molecule type" value="Genomic_DNA"/>
</dbReference>
<keyword evidence="4" id="KW-0963">Cytoplasm</keyword>
<feature type="binding site" evidence="4">
    <location>
        <begin position="281"/>
        <end position="286"/>
    </location>
    <ligand>
        <name>NAD(+)</name>
        <dbReference type="ChEBI" id="CHEBI:57540"/>
    </ligand>
</feature>
<dbReference type="SMART" id="SM00997">
    <property type="entry name" value="AdoHcyase_NAD"/>
    <property type="match status" value="1"/>
</dbReference>
<comment type="pathway">
    <text evidence="4 5">Amino-acid biosynthesis; L-homocysteine biosynthesis; L-homocysteine from S-adenosyl-L-homocysteine: step 1/1.</text>
</comment>
<dbReference type="Gene3D" id="3.40.50.720">
    <property type="entry name" value="NAD(P)-binding Rossmann-like Domain"/>
    <property type="match status" value="1"/>
</dbReference>
<feature type="binding site" evidence="4">
    <location>
        <position position="72"/>
    </location>
    <ligand>
        <name>substrate</name>
    </ligand>
</feature>
<dbReference type="GO" id="GO:0016787">
    <property type="term" value="F:hydrolase activity"/>
    <property type="evidence" value="ECO:0007669"/>
    <property type="project" value="UniProtKB-KW"/>
</dbReference>
<dbReference type="PIRSF" id="PIRSF001109">
    <property type="entry name" value="Ad_hcy_hydrolase"/>
    <property type="match status" value="1"/>
</dbReference>
<feature type="binding site" evidence="4">
    <location>
        <position position="252"/>
    </location>
    <ligand>
        <name>NAD(+)</name>
        <dbReference type="ChEBI" id="CHEBI:57540"/>
    </ligand>
</feature>
<evidence type="ECO:0000256" key="4">
    <source>
        <dbReference type="HAMAP-Rule" id="MF_00563"/>
    </source>
</evidence>
<sequence length="494" mass="54131">MTTSELPARTSLTADVRNGIDYKVADLSLAEFGRKEIRLAEHEMPGLMALRREYAEVLPLRGARISGSLHMTIQTAVLIETLTALGAEVRWASCNIFSTQDHAAAAVVVGPHGTVDEPKGTPVFAWKGETLEEYWWAAEQMLTWPGEPANMILDDGGDATMLVLRGAQFEKAGLVPPEDEDHSAEYKVFLNLLRERFETDKTKWGKIAASVQGVTEETTTGVLRLYQFAAAGELVFPAINVNDSVTKSKFDNKYGTRHSLIDGINRGTDVLIGGKKVLICGYGDVGKGCAESLAGQGARVQVTEIDPINALQALMDGYDVVTVQQAIGQADIVITSTGNKDIITLDHMKAMKDQAILGNIGHFDNEIDMAALERSGATKLNIKPQVDLWTFKESGKSIIVLSEGRLLNLGNATGHPSFVMSNSFSNQVIAQIELWTKPEEYDNEVYRLPKHLDEKVARIHVEALGGTLTKLTKDQAEYIGVDVEGPYKPDHYRY</sequence>
<feature type="binding site" evidence="4">
    <location>
        <begin position="360"/>
        <end position="362"/>
    </location>
    <ligand>
        <name>NAD(+)</name>
        <dbReference type="ChEBI" id="CHEBI:57540"/>
    </ligand>
</feature>
<comment type="cofactor">
    <cofactor evidence="4 5">
        <name>NAD(+)</name>
        <dbReference type="ChEBI" id="CHEBI:57540"/>
    </cofactor>
    <text evidence="4 5">Binds 1 NAD(+) per subunit.</text>
</comment>
<comment type="function">
    <text evidence="4">May play a key role in the regulation of the intracellular concentration of adenosylhomocysteine.</text>
</comment>
<evidence type="ECO:0000313" key="8">
    <source>
        <dbReference type="EMBL" id="WUV48612.1"/>
    </source>
</evidence>
<evidence type="ECO:0000256" key="3">
    <source>
        <dbReference type="ARBA" id="ARBA00023027"/>
    </source>
</evidence>
<accession>A0ABZ1YZ85</accession>
<dbReference type="InterPro" id="IPR042172">
    <property type="entry name" value="Adenosylhomocyst_ase-like_sf"/>
</dbReference>
<protein>
    <recommendedName>
        <fullName evidence="4">Adenosylhomocysteinase</fullName>
        <ecNumber evidence="4">3.13.2.1</ecNumber>
    </recommendedName>
    <alternativeName>
        <fullName evidence="4">S-adenosyl-L-homocysteine hydrolase</fullName>
        <shortName evidence="4">AdoHcyase</shortName>
    </alternativeName>
</protein>
<keyword evidence="2 4" id="KW-0554">One-carbon metabolism</keyword>
<dbReference type="InterPro" id="IPR036291">
    <property type="entry name" value="NAD(P)-bd_dom_sf"/>
</dbReference>
<comment type="subcellular location">
    <subcellularLocation>
        <location evidence="4">Cytoplasm</location>
    </subcellularLocation>
</comment>
<dbReference type="InterPro" id="IPR000043">
    <property type="entry name" value="Adenosylhomocysteinase-like"/>
</dbReference>
<keyword evidence="9" id="KW-1185">Reference proteome</keyword>
<dbReference type="EC" id="3.13.2.1" evidence="4"/>
<organism evidence="8 9">
    <name type="scientific">Nocardia vinacea</name>
    <dbReference type="NCBI Taxonomy" id="96468"/>
    <lineage>
        <taxon>Bacteria</taxon>
        <taxon>Bacillati</taxon>
        <taxon>Actinomycetota</taxon>
        <taxon>Actinomycetes</taxon>
        <taxon>Mycobacteriales</taxon>
        <taxon>Nocardiaceae</taxon>
        <taxon>Nocardia</taxon>
    </lineage>
</organism>
<dbReference type="Pfam" id="PF00670">
    <property type="entry name" value="AdoHcyase_NAD"/>
    <property type="match status" value="1"/>
</dbReference>
<dbReference type="Gene3D" id="3.40.50.1480">
    <property type="entry name" value="Adenosylhomocysteinase-like"/>
    <property type="match status" value="1"/>
</dbReference>
<dbReference type="InterPro" id="IPR015878">
    <property type="entry name" value="Ado_hCys_hydrolase_NAD-bd"/>
</dbReference>
<dbReference type="PANTHER" id="PTHR23420">
    <property type="entry name" value="ADENOSYLHOMOCYSTEINASE"/>
    <property type="match status" value="1"/>
</dbReference>
<gene>
    <name evidence="4 8" type="primary">ahcY</name>
    <name evidence="8" type="ORF">OG563_10700</name>
</gene>
<dbReference type="NCBIfam" id="TIGR00936">
    <property type="entry name" value="ahcY"/>
    <property type="match status" value="1"/>
</dbReference>
<dbReference type="NCBIfam" id="NF004005">
    <property type="entry name" value="PRK05476.2-3"/>
    <property type="match status" value="1"/>
</dbReference>
<evidence type="ECO:0000259" key="7">
    <source>
        <dbReference type="SMART" id="SM00997"/>
    </source>
</evidence>
<dbReference type="Pfam" id="PF05221">
    <property type="entry name" value="AdoHcyase"/>
    <property type="match status" value="1"/>
</dbReference>
<feature type="binding site" evidence="4">
    <location>
        <position position="251"/>
    </location>
    <ligand>
        <name>substrate</name>
    </ligand>
</feature>
<name>A0ABZ1YZ85_9NOCA</name>
<evidence type="ECO:0000313" key="9">
    <source>
        <dbReference type="Proteomes" id="UP001432062"/>
    </source>
</evidence>
<feature type="binding site" evidence="4">
    <location>
        <position position="339"/>
    </location>
    <ligand>
        <name>NAD(+)</name>
        <dbReference type="ChEBI" id="CHEBI:57540"/>
    </ligand>
</feature>
<dbReference type="InterPro" id="IPR020082">
    <property type="entry name" value="S-Ado-L-homoCys_hydrolase_CS"/>
</dbReference>
<feature type="domain" description="S-adenosyl-L-homocysteine hydrolase NAD binding" evidence="7">
    <location>
        <begin position="252"/>
        <end position="414"/>
    </location>
</feature>
<evidence type="ECO:0000256" key="1">
    <source>
        <dbReference type="ARBA" id="ARBA00007122"/>
    </source>
</evidence>
<feature type="binding site" evidence="4">
    <location>
        <position position="408"/>
    </location>
    <ligand>
        <name>NAD(+)</name>
        <dbReference type="ChEBI" id="CHEBI:57540"/>
    </ligand>
</feature>
<dbReference type="PROSITE" id="PS00739">
    <property type="entry name" value="ADOHCYASE_2"/>
    <property type="match status" value="1"/>
</dbReference>
<reference evidence="8" key="1">
    <citation type="submission" date="2022-10" db="EMBL/GenBank/DDBJ databases">
        <title>The complete genomes of actinobacterial strains from the NBC collection.</title>
        <authorList>
            <person name="Joergensen T.S."/>
            <person name="Alvarez Arevalo M."/>
            <person name="Sterndorff E.B."/>
            <person name="Faurdal D."/>
            <person name="Vuksanovic O."/>
            <person name="Mourched A.-S."/>
            <person name="Charusanti P."/>
            <person name="Shaw S."/>
            <person name="Blin K."/>
            <person name="Weber T."/>
        </authorList>
    </citation>
    <scope>NUCLEOTIDE SEQUENCE</scope>
    <source>
        <strain evidence="8">NBC_01482</strain>
    </source>
</reference>
<keyword evidence="3 4" id="KW-0520">NAD</keyword>
<dbReference type="HAMAP" id="MF_00563">
    <property type="entry name" value="AdoHcyase"/>
    <property type="match status" value="1"/>
</dbReference>
<dbReference type="SMART" id="SM00996">
    <property type="entry name" value="AdoHcyase"/>
    <property type="match status" value="1"/>
</dbReference>
<keyword evidence="4 5" id="KW-0378">Hydrolase</keyword>
<feature type="binding site" evidence="4">
    <location>
        <position position="304"/>
    </location>
    <ligand>
        <name>NAD(+)</name>
        <dbReference type="ChEBI" id="CHEBI:57540"/>
    </ligand>
</feature>
<dbReference type="SUPFAM" id="SSF51735">
    <property type="entry name" value="NAD(P)-binding Rossmann-fold domains"/>
    <property type="match status" value="1"/>
</dbReference>
<dbReference type="PANTHER" id="PTHR23420:SF0">
    <property type="entry name" value="ADENOSYLHOMOCYSTEINASE"/>
    <property type="match status" value="1"/>
</dbReference>
<dbReference type="RefSeq" id="WP_327093427.1">
    <property type="nucleotide sequence ID" value="NZ_CP109149.1"/>
</dbReference>
<feature type="binding site" evidence="4">
    <location>
        <position position="217"/>
    </location>
    <ligand>
        <name>substrate</name>
    </ligand>
</feature>
<comment type="similarity">
    <text evidence="1 4 6">Belongs to the adenosylhomocysteinase family.</text>
</comment>
<dbReference type="CDD" id="cd00401">
    <property type="entry name" value="SAHH"/>
    <property type="match status" value="1"/>
</dbReference>
<comment type="catalytic activity">
    <reaction evidence="4 5">
        <text>S-adenosyl-L-homocysteine + H2O = L-homocysteine + adenosine</text>
        <dbReference type="Rhea" id="RHEA:21708"/>
        <dbReference type="ChEBI" id="CHEBI:15377"/>
        <dbReference type="ChEBI" id="CHEBI:16335"/>
        <dbReference type="ChEBI" id="CHEBI:57856"/>
        <dbReference type="ChEBI" id="CHEBI:58199"/>
        <dbReference type="EC" id="3.13.2.1"/>
    </reaction>
</comment>
<evidence type="ECO:0000256" key="2">
    <source>
        <dbReference type="ARBA" id="ARBA00022563"/>
    </source>
</evidence>
<feature type="binding site" evidence="4">
    <location>
        <position position="155"/>
    </location>
    <ligand>
        <name>substrate</name>
    </ligand>
</feature>
<proteinExistence type="inferred from homology"/>
<evidence type="ECO:0000256" key="6">
    <source>
        <dbReference type="RuleBase" id="RU004166"/>
    </source>
</evidence>
<dbReference type="Proteomes" id="UP001432062">
    <property type="component" value="Chromosome"/>
</dbReference>
<evidence type="ECO:0000256" key="5">
    <source>
        <dbReference type="RuleBase" id="RU000548"/>
    </source>
</evidence>
<dbReference type="SUPFAM" id="SSF52283">
    <property type="entry name" value="Formate/glycerate dehydrogenase catalytic domain-like"/>
    <property type="match status" value="1"/>
</dbReference>
<feature type="binding site" evidence="4">
    <location>
        <position position="247"/>
    </location>
    <ligand>
        <name>substrate</name>
    </ligand>
</feature>